<protein>
    <recommendedName>
        <fullName evidence="4">Death domain-containing protein</fullName>
    </recommendedName>
</protein>
<evidence type="ECO:0000313" key="2">
    <source>
        <dbReference type="EnsemblMetazoa" id="XP_030854088"/>
    </source>
</evidence>
<evidence type="ECO:0000313" key="3">
    <source>
        <dbReference type="Proteomes" id="UP000007110"/>
    </source>
</evidence>
<keyword evidence="3" id="KW-1185">Reference proteome</keyword>
<name>A0A7M7T4V8_STRPU</name>
<reference evidence="2" key="2">
    <citation type="submission" date="2021-01" db="UniProtKB">
        <authorList>
            <consortium name="EnsemblMetazoa"/>
        </authorList>
    </citation>
    <scope>IDENTIFICATION</scope>
</reference>
<accession>A0A7M7T4V8</accession>
<proteinExistence type="predicted"/>
<feature type="compositionally biased region" description="Basic and acidic residues" evidence="1">
    <location>
        <begin position="124"/>
        <end position="139"/>
    </location>
</feature>
<reference evidence="3" key="1">
    <citation type="submission" date="2015-02" db="EMBL/GenBank/DDBJ databases">
        <title>Genome sequencing for Strongylocentrotus purpuratus.</title>
        <authorList>
            <person name="Murali S."/>
            <person name="Liu Y."/>
            <person name="Vee V."/>
            <person name="English A."/>
            <person name="Wang M."/>
            <person name="Skinner E."/>
            <person name="Han Y."/>
            <person name="Muzny D.M."/>
            <person name="Worley K.C."/>
            <person name="Gibbs R.A."/>
        </authorList>
    </citation>
    <scope>NUCLEOTIDE SEQUENCE</scope>
</reference>
<dbReference type="FunFam" id="1.10.533.10:FF:000080">
    <property type="entry name" value="Uncharacterized protein"/>
    <property type="match status" value="1"/>
</dbReference>
<dbReference type="GeneID" id="105442756"/>
<dbReference type="PANTHER" id="PTHR24132:SF24">
    <property type="entry name" value="ANKYRIN REPEAT AND SOCS BOX PROTEIN 6"/>
    <property type="match status" value="1"/>
</dbReference>
<dbReference type="OrthoDB" id="10235450at2759"/>
<feature type="compositionally biased region" description="Acidic residues" evidence="1">
    <location>
        <begin position="109"/>
        <end position="119"/>
    </location>
</feature>
<dbReference type="KEGG" id="spu:105442756"/>
<dbReference type="InterPro" id="IPR011029">
    <property type="entry name" value="DEATH-like_dom_sf"/>
</dbReference>
<feature type="compositionally biased region" description="Polar residues" evidence="1">
    <location>
        <begin position="145"/>
        <end position="154"/>
    </location>
</feature>
<dbReference type="Proteomes" id="UP000007110">
    <property type="component" value="Unassembled WGS sequence"/>
</dbReference>
<evidence type="ECO:0000256" key="1">
    <source>
        <dbReference type="SAM" id="MobiDB-lite"/>
    </source>
</evidence>
<feature type="region of interest" description="Disordered" evidence="1">
    <location>
        <begin position="109"/>
        <end position="190"/>
    </location>
</feature>
<evidence type="ECO:0008006" key="4">
    <source>
        <dbReference type="Google" id="ProtNLM"/>
    </source>
</evidence>
<dbReference type="PANTHER" id="PTHR24132">
    <property type="entry name" value="ANKYRIN REPEAT AND SOCS BOX PROTEIN 6"/>
    <property type="match status" value="1"/>
</dbReference>
<dbReference type="AlphaFoldDB" id="A0A7M7T4V8"/>
<feature type="compositionally biased region" description="Polar residues" evidence="1">
    <location>
        <begin position="162"/>
        <end position="186"/>
    </location>
</feature>
<sequence>MYHSREEPPDDEFAGILQQIADDLYDEAKIDSLAGQLGILQGDIQRALMTNMRFNRITSDGTRHILKQWRRGVSREDERIELTKALHAAKLVNLVDLYLSEGVAEEQIDSECANEDDNDQQLSNRDDTSLEQDRTKGHTDIQVLQEATASSYNTPLDGHTGDTASKTQEDSTNGSRSQHLDQSPDNSHVGGIISNEEDLISQLVLIDTFPEKILLLFLVKIIMDVSQKALSF</sequence>
<dbReference type="EnsemblMetazoa" id="XM_030998228">
    <property type="protein sequence ID" value="XP_030854088"/>
    <property type="gene ID" value="LOC105442756"/>
</dbReference>
<dbReference type="InParanoid" id="A0A7M7T4V8"/>
<dbReference type="Gene3D" id="1.10.533.10">
    <property type="entry name" value="Death Domain, Fas"/>
    <property type="match status" value="1"/>
</dbReference>
<organism evidence="2 3">
    <name type="scientific">Strongylocentrotus purpuratus</name>
    <name type="common">Purple sea urchin</name>
    <dbReference type="NCBI Taxonomy" id="7668"/>
    <lineage>
        <taxon>Eukaryota</taxon>
        <taxon>Metazoa</taxon>
        <taxon>Echinodermata</taxon>
        <taxon>Eleutherozoa</taxon>
        <taxon>Echinozoa</taxon>
        <taxon>Echinoidea</taxon>
        <taxon>Euechinoidea</taxon>
        <taxon>Echinacea</taxon>
        <taxon>Camarodonta</taxon>
        <taxon>Echinidea</taxon>
        <taxon>Strongylocentrotidae</taxon>
        <taxon>Strongylocentrotus</taxon>
    </lineage>
</organism>
<dbReference type="RefSeq" id="XP_030854088.1">
    <property type="nucleotide sequence ID" value="XM_030998228.1"/>
</dbReference>